<dbReference type="SUPFAM" id="SSF47616">
    <property type="entry name" value="GST C-terminal domain-like"/>
    <property type="match status" value="1"/>
</dbReference>
<gene>
    <name evidence="17" type="ORF">K461DRAFT_293790</name>
</gene>
<dbReference type="Pfam" id="PF03950">
    <property type="entry name" value="tRNA-synt_1c_C"/>
    <property type="match status" value="1"/>
</dbReference>
<comment type="caution">
    <text evidence="17">The sequence shown here is derived from an EMBL/GenBank/DDBJ whole genome shotgun (WGS) entry which is preliminary data.</text>
</comment>
<evidence type="ECO:0000256" key="7">
    <source>
        <dbReference type="ARBA" id="ARBA00022741"/>
    </source>
</evidence>
<dbReference type="PRINTS" id="PR00987">
    <property type="entry name" value="TRNASYNTHGLU"/>
</dbReference>
<dbReference type="GO" id="GO:0005829">
    <property type="term" value="C:cytosol"/>
    <property type="evidence" value="ECO:0007669"/>
    <property type="project" value="TreeGrafter"/>
</dbReference>
<evidence type="ECO:0000256" key="1">
    <source>
        <dbReference type="ARBA" id="ARBA00004496"/>
    </source>
</evidence>
<keyword evidence="9 13" id="KW-0648">Protein biosynthesis</keyword>
<feature type="domain" description="tRNA synthetases class I (E and Q) anti-codon binding" evidence="16">
    <location>
        <begin position="530"/>
        <end position="603"/>
    </location>
</feature>
<evidence type="ECO:0000256" key="2">
    <source>
        <dbReference type="ARBA" id="ARBA00008927"/>
    </source>
</evidence>
<dbReference type="InterPro" id="IPR020058">
    <property type="entry name" value="Glu/Gln-tRNA-synth_Ib_cat-dom"/>
</dbReference>
<keyword evidence="10 13" id="KW-0030">Aminoacyl-tRNA synthetase</keyword>
<dbReference type="GO" id="GO:0006424">
    <property type="term" value="P:glutamyl-tRNA aminoacylation"/>
    <property type="evidence" value="ECO:0007669"/>
    <property type="project" value="InterPro"/>
</dbReference>
<feature type="domain" description="Glutamyl/glutaminyl-tRNA synthetase class Ib anti-codon binding" evidence="15">
    <location>
        <begin position="424"/>
        <end position="518"/>
    </location>
</feature>
<dbReference type="NCBIfam" id="TIGR00463">
    <property type="entry name" value="gltX_arch"/>
    <property type="match status" value="1"/>
</dbReference>
<dbReference type="InterPro" id="IPR011035">
    <property type="entry name" value="Ribosomal_bL25/Gln-tRNA_synth"/>
</dbReference>
<dbReference type="InterPro" id="IPR001412">
    <property type="entry name" value="aa-tRNA-synth_I_CS"/>
</dbReference>
<evidence type="ECO:0000256" key="12">
    <source>
        <dbReference type="ARBA" id="ARBA00048351"/>
    </source>
</evidence>
<name>A0A9P4J2Z7_9PEZI</name>
<dbReference type="InterPro" id="IPR050132">
    <property type="entry name" value="Gln/Glu-tRNA_Ligase"/>
</dbReference>
<evidence type="ECO:0000256" key="4">
    <source>
        <dbReference type="ARBA" id="ARBA00022490"/>
    </source>
</evidence>
<keyword evidence="5" id="KW-0597">Phosphoprotein</keyword>
<evidence type="ECO:0000259" key="14">
    <source>
        <dbReference type="Pfam" id="PF00749"/>
    </source>
</evidence>
<protein>
    <recommendedName>
        <fullName evidence="3">glutamate--tRNA ligase</fullName>
        <ecNumber evidence="3">6.1.1.17</ecNumber>
    </recommendedName>
    <alternativeName>
        <fullName evidence="11">Glutamyl-tRNA synthetase</fullName>
    </alternativeName>
</protein>
<evidence type="ECO:0000256" key="3">
    <source>
        <dbReference type="ARBA" id="ARBA00012835"/>
    </source>
</evidence>
<evidence type="ECO:0000256" key="9">
    <source>
        <dbReference type="ARBA" id="ARBA00022917"/>
    </source>
</evidence>
<dbReference type="SUPFAM" id="SSF50715">
    <property type="entry name" value="Ribosomal protein L25-like"/>
    <property type="match status" value="1"/>
</dbReference>
<evidence type="ECO:0000256" key="8">
    <source>
        <dbReference type="ARBA" id="ARBA00022840"/>
    </source>
</evidence>
<dbReference type="InterPro" id="IPR014729">
    <property type="entry name" value="Rossmann-like_a/b/a_fold"/>
</dbReference>
<evidence type="ECO:0000256" key="11">
    <source>
        <dbReference type="ARBA" id="ARBA00030865"/>
    </source>
</evidence>
<keyword evidence="4" id="KW-0963">Cytoplasm</keyword>
<organism evidence="17 18">
    <name type="scientific">Myriangium duriaei CBS 260.36</name>
    <dbReference type="NCBI Taxonomy" id="1168546"/>
    <lineage>
        <taxon>Eukaryota</taxon>
        <taxon>Fungi</taxon>
        <taxon>Dikarya</taxon>
        <taxon>Ascomycota</taxon>
        <taxon>Pezizomycotina</taxon>
        <taxon>Dothideomycetes</taxon>
        <taxon>Dothideomycetidae</taxon>
        <taxon>Myriangiales</taxon>
        <taxon>Myriangiaceae</taxon>
        <taxon>Myriangium</taxon>
    </lineage>
</organism>
<dbReference type="HAMAP" id="MF_02076">
    <property type="entry name" value="Glu_tRNA_synth_type2"/>
    <property type="match status" value="1"/>
</dbReference>
<dbReference type="PANTHER" id="PTHR43097:SF5">
    <property type="entry name" value="GLUTAMATE--TRNA LIGASE"/>
    <property type="match status" value="1"/>
</dbReference>
<dbReference type="InterPro" id="IPR036282">
    <property type="entry name" value="Glutathione-S-Trfase_C_sf"/>
</dbReference>
<evidence type="ECO:0000313" key="18">
    <source>
        <dbReference type="Proteomes" id="UP000799439"/>
    </source>
</evidence>
<evidence type="ECO:0000256" key="10">
    <source>
        <dbReference type="ARBA" id="ARBA00023146"/>
    </source>
</evidence>
<dbReference type="Gene3D" id="3.90.800.10">
    <property type="entry name" value="Glutamyl-tRNA Synthetase, Domain 3"/>
    <property type="match status" value="1"/>
</dbReference>
<sequence>MAAADLIKEWEKRAEAFKPLNLKQIEGPLAELDAHLTLRTYIVGYAPTEADTTVWKALRSNRIASSYIKQNLMLNLCRWYRFIEETVKPEIELATRPKVADEGASYDIGLQDTGKGVVTRFPPEPSGYLHIGHAKAALLNDYFAHKKYQGKLILRFDDTNPIKEKQEFQDSIIYDLELMGIKPDQVTHTSDYFQELYDFCVQIIKNGHAYADNTPQDVLREERLARVDSKNRNNSVEESLKHFEEMKTGSTEGQKWYIRAKIDMKDNNGAMRDPVIYRCSPEPHHRTGSTWKIYPTYDFACPLIDAHEGVTHALRTTEYNDRDAQYQWMLKALNLRHVYNWNFARMSFIRTFLSKRKLTKVVDSGLVWGWDDPRFPTVRGIRRRGMTVPALQEFILKQGPSKSIVLMDWTSIWATNKKFIDPIAGRYTAVEEQDAVTCTVIGKDVPESPKTEEKDIHLKTKDLGKKQVVFSKTVILDQVDAQSFDDGEEITLMNWGNAFVRNAKKDNSGKVSSLELELNLAGDVKTTKKKITWLSKDQDLVPVYLYDFDYLLTKDKLEEDDDFDSFLNKSTEKRTRCLADLNVRKLKEDDIIQFDRKGFFRCDKPFGGSSRAKLGGVDGKVTEEIGEAAVFFQIPTGKSK</sequence>
<proteinExistence type="inferred from homology"/>
<dbReference type="EMBL" id="ML996085">
    <property type="protein sequence ID" value="KAF2153531.1"/>
    <property type="molecule type" value="Genomic_DNA"/>
</dbReference>
<evidence type="ECO:0000259" key="16">
    <source>
        <dbReference type="Pfam" id="PF20974"/>
    </source>
</evidence>
<dbReference type="InterPro" id="IPR020059">
    <property type="entry name" value="Glu/Gln-tRNA-synth_Ib_codon-bd"/>
</dbReference>
<keyword evidence="18" id="KW-1185">Reference proteome</keyword>
<dbReference type="Gene3D" id="1.10.1160.10">
    <property type="entry name" value="Glutamyl-trna Synthetase, Domain 2"/>
    <property type="match status" value="1"/>
</dbReference>
<keyword evidence="8 13" id="KW-0067">ATP-binding</keyword>
<dbReference type="GO" id="GO:0004818">
    <property type="term" value="F:glutamate-tRNA ligase activity"/>
    <property type="evidence" value="ECO:0007669"/>
    <property type="project" value="UniProtKB-EC"/>
</dbReference>
<evidence type="ECO:0000313" key="17">
    <source>
        <dbReference type="EMBL" id="KAF2153531.1"/>
    </source>
</evidence>
<evidence type="ECO:0000256" key="6">
    <source>
        <dbReference type="ARBA" id="ARBA00022598"/>
    </source>
</evidence>
<dbReference type="SUPFAM" id="SSF52374">
    <property type="entry name" value="Nucleotidylyl transferase"/>
    <property type="match status" value="1"/>
</dbReference>
<dbReference type="Gene3D" id="1.20.1050.10">
    <property type="match status" value="1"/>
</dbReference>
<feature type="domain" description="Glutamyl/glutaminyl-tRNA synthetase class Ib catalytic" evidence="14">
    <location>
        <begin position="117"/>
        <end position="421"/>
    </location>
</feature>
<dbReference type="GO" id="GO:0017102">
    <property type="term" value="C:methionyl glutamyl tRNA synthetase complex"/>
    <property type="evidence" value="ECO:0007669"/>
    <property type="project" value="TreeGrafter"/>
</dbReference>
<dbReference type="FunFam" id="2.40.240.10:FF:000004">
    <property type="entry name" value="Glutamyl-tRNA synthetase, cytoplasmic"/>
    <property type="match status" value="1"/>
</dbReference>
<dbReference type="PANTHER" id="PTHR43097">
    <property type="entry name" value="GLUTAMINE-TRNA LIGASE"/>
    <property type="match status" value="1"/>
</dbReference>
<dbReference type="InterPro" id="IPR020056">
    <property type="entry name" value="Rbsml_bL25/Gln-tRNA_synth_N"/>
</dbReference>
<dbReference type="Pfam" id="PF00749">
    <property type="entry name" value="tRNA-synt_1c"/>
    <property type="match status" value="1"/>
</dbReference>
<evidence type="ECO:0000256" key="13">
    <source>
        <dbReference type="RuleBase" id="RU363037"/>
    </source>
</evidence>
<dbReference type="Gene3D" id="3.40.50.620">
    <property type="entry name" value="HUPs"/>
    <property type="match status" value="1"/>
</dbReference>
<reference evidence="17" key="1">
    <citation type="journal article" date="2020" name="Stud. Mycol.">
        <title>101 Dothideomycetes genomes: a test case for predicting lifestyles and emergence of pathogens.</title>
        <authorList>
            <person name="Haridas S."/>
            <person name="Albert R."/>
            <person name="Binder M."/>
            <person name="Bloem J."/>
            <person name="Labutti K."/>
            <person name="Salamov A."/>
            <person name="Andreopoulos B."/>
            <person name="Baker S."/>
            <person name="Barry K."/>
            <person name="Bills G."/>
            <person name="Bluhm B."/>
            <person name="Cannon C."/>
            <person name="Castanera R."/>
            <person name="Culley D."/>
            <person name="Daum C."/>
            <person name="Ezra D."/>
            <person name="Gonzalez J."/>
            <person name="Henrissat B."/>
            <person name="Kuo A."/>
            <person name="Liang C."/>
            <person name="Lipzen A."/>
            <person name="Lutzoni F."/>
            <person name="Magnuson J."/>
            <person name="Mondo S."/>
            <person name="Nolan M."/>
            <person name="Ohm R."/>
            <person name="Pangilinan J."/>
            <person name="Park H.-J."/>
            <person name="Ramirez L."/>
            <person name="Alfaro M."/>
            <person name="Sun H."/>
            <person name="Tritt A."/>
            <person name="Yoshinaga Y."/>
            <person name="Zwiers L.-H."/>
            <person name="Turgeon B."/>
            <person name="Goodwin S."/>
            <person name="Spatafora J."/>
            <person name="Crous P."/>
            <person name="Grigoriev I."/>
        </authorList>
    </citation>
    <scope>NUCLEOTIDE SEQUENCE</scope>
    <source>
        <strain evidence="17">CBS 260.36</strain>
    </source>
</reference>
<evidence type="ECO:0000259" key="15">
    <source>
        <dbReference type="Pfam" id="PF03950"/>
    </source>
</evidence>
<dbReference type="FunFam" id="3.40.50.620:FF:000037">
    <property type="entry name" value="Glutamine--tRNA ligase cytoplasmic"/>
    <property type="match status" value="1"/>
</dbReference>
<dbReference type="InterPro" id="IPR020061">
    <property type="entry name" value="Glu_tRNA_lig_a-bdl"/>
</dbReference>
<dbReference type="InterPro" id="IPR000924">
    <property type="entry name" value="Glu/Gln-tRNA-synth"/>
</dbReference>
<dbReference type="GO" id="GO:0005524">
    <property type="term" value="F:ATP binding"/>
    <property type="evidence" value="ECO:0007669"/>
    <property type="project" value="UniProtKB-KW"/>
</dbReference>
<dbReference type="InterPro" id="IPR049437">
    <property type="entry name" value="tRNA-synt_1c_C2"/>
</dbReference>
<dbReference type="AlphaFoldDB" id="A0A9P4J2Z7"/>
<dbReference type="Pfam" id="PF20974">
    <property type="entry name" value="tRNA-synt_1c_C2"/>
    <property type="match status" value="1"/>
</dbReference>
<dbReference type="FunFam" id="1.10.1160.10:FF:000001">
    <property type="entry name" value="Glutamine--tRNA ligase"/>
    <property type="match status" value="1"/>
</dbReference>
<dbReference type="Proteomes" id="UP000799439">
    <property type="component" value="Unassembled WGS sequence"/>
</dbReference>
<dbReference type="FunFam" id="3.90.800.10:FF:000001">
    <property type="entry name" value="Glutamine--tRNA ligase"/>
    <property type="match status" value="1"/>
</dbReference>
<dbReference type="PROSITE" id="PS00178">
    <property type="entry name" value="AA_TRNA_LIGASE_I"/>
    <property type="match status" value="1"/>
</dbReference>
<evidence type="ECO:0000256" key="5">
    <source>
        <dbReference type="ARBA" id="ARBA00022553"/>
    </source>
</evidence>
<comment type="similarity">
    <text evidence="2">Belongs to the class-I aminoacyl-tRNA synthetase family. Glutamate--tRNA ligase type 2 subfamily.</text>
</comment>
<comment type="catalytic activity">
    <reaction evidence="12">
        <text>tRNA(Glu) + L-glutamate + ATP = L-glutamyl-tRNA(Glu) + AMP + diphosphate</text>
        <dbReference type="Rhea" id="RHEA:23540"/>
        <dbReference type="Rhea" id="RHEA-COMP:9663"/>
        <dbReference type="Rhea" id="RHEA-COMP:9680"/>
        <dbReference type="ChEBI" id="CHEBI:29985"/>
        <dbReference type="ChEBI" id="CHEBI:30616"/>
        <dbReference type="ChEBI" id="CHEBI:33019"/>
        <dbReference type="ChEBI" id="CHEBI:78442"/>
        <dbReference type="ChEBI" id="CHEBI:78520"/>
        <dbReference type="ChEBI" id="CHEBI:456215"/>
        <dbReference type="EC" id="6.1.1.17"/>
    </reaction>
</comment>
<keyword evidence="6 13" id="KW-0436">Ligase</keyword>
<accession>A0A9P4J2Z7</accession>
<dbReference type="Gene3D" id="2.40.240.10">
    <property type="entry name" value="Ribosomal Protein L25, Chain P"/>
    <property type="match status" value="1"/>
</dbReference>
<keyword evidence="7 13" id="KW-0547">Nucleotide-binding</keyword>
<comment type="subcellular location">
    <subcellularLocation>
        <location evidence="1">Cytoplasm</location>
    </subcellularLocation>
</comment>
<dbReference type="InterPro" id="IPR004526">
    <property type="entry name" value="Glu-tRNA-synth_arc/euk"/>
</dbReference>
<dbReference type="OrthoDB" id="10250478at2759"/>
<dbReference type="EC" id="6.1.1.17" evidence="3"/>